<accession>A0A6G0U3X2</accession>
<sequence length="279" mass="32120">MRPPENLLLCKDHKQIHYHHLNNKAYIFKFWFNFFNCFYIRFFIRLICHCLKLLHHPNSNFFPKQISSFVQKLKMGLILLVYLILITTTVINILATTIPEQNEINRVPKSLLEKVLYPRTKIQSTINHHSTELHNSFGVSGNVGIGFHFGTGYRIKNGDGKEDQEIVHNKIYDKYLGTSFGFGSLGNNKKGHVENIEQSVSADQNTIYHDEVNLVDQESDNELIPATTTTAKPKAGVFRKISNYWAAEQSEPKSDYTSSGIFKWSMQKLKNKNNIGTPR</sequence>
<dbReference type="Proteomes" id="UP000475862">
    <property type="component" value="Unassembled WGS sequence"/>
</dbReference>
<gene>
    <name evidence="2" type="ORF">AGLY_001945</name>
</gene>
<keyword evidence="1" id="KW-0812">Transmembrane</keyword>
<feature type="transmembrane region" description="Helical" evidence="1">
    <location>
        <begin position="30"/>
        <end position="54"/>
    </location>
</feature>
<dbReference type="OrthoDB" id="6606076at2759"/>
<dbReference type="EMBL" id="VYZN01000005">
    <property type="protein sequence ID" value="KAE9543821.1"/>
    <property type="molecule type" value="Genomic_DNA"/>
</dbReference>
<comment type="caution">
    <text evidence="2">The sequence shown here is derived from an EMBL/GenBank/DDBJ whole genome shotgun (WGS) entry which is preliminary data.</text>
</comment>
<keyword evidence="3" id="KW-1185">Reference proteome</keyword>
<dbReference type="AlphaFoldDB" id="A0A6G0U3X2"/>
<evidence type="ECO:0000313" key="3">
    <source>
        <dbReference type="Proteomes" id="UP000475862"/>
    </source>
</evidence>
<name>A0A6G0U3X2_APHGL</name>
<keyword evidence="1" id="KW-0472">Membrane</keyword>
<evidence type="ECO:0000256" key="1">
    <source>
        <dbReference type="SAM" id="Phobius"/>
    </source>
</evidence>
<keyword evidence="1" id="KW-1133">Transmembrane helix</keyword>
<proteinExistence type="predicted"/>
<evidence type="ECO:0000313" key="2">
    <source>
        <dbReference type="EMBL" id="KAE9543821.1"/>
    </source>
</evidence>
<protein>
    <submittedName>
        <fullName evidence="2">Uncharacterized protein</fullName>
    </submittedName>
</protein>
<feature type="transmembrane region" description="Helical" evidence="1">
    <location>
        <begin position="75"/>
        <end position="95"/>
    </location>
</feature>
<organism evidence="2 3">
    <name type="scientific">Aphis glycines</name>
    <name type="common">Soybean aphid</name>
    <dbReference type="NCBI Taxonomy" id="307491"/>
    <lineage>
        <taxon>Eukaryota</taxon>
        <taxon>Metazoa</taxon>
        <taxon>Ecdysozoa</taxon>
        <taxon>Arthropoda</taxon>
        <taxon>Hexapoda</taxon>
        <taxon>Insecta</taxon>
        <taxon>Pterygota</taxon>
        <taxon>Neoptera</taxon>
        <taxon>Paraneoptera</taxon>
        <taxon>Hemiptera</taxon>
        <taxon>Sternorrhyncha</taxon>
        <taxon>Aphidomorpha</taxon>
        <taxon>Aphidoidea</taxon>
        <taxon>Aphididae</taxon>
        <taxon>Aphidini</taxon>
        <taxon>Aphis</taxon>
        <taxon>Aphis</taxon>
    </lineage>
</organism>
<reference evidence="2 3" key="1">
    <citation type="submission" date="2019-08" db="EMBL/GenBank/DDBJ databases">
        <title>The genome of the soybean aphid Biotype 1, its phylome, world population structure and adaptation to the North American continent.</title>
        <authorList>
            <person name="Giordano R."/>
            <person name="Donthu R.K."/>
            <person name="Hernandez A.G."/>
            <person name="Wright C.L."/>
            <person name="Zimin A.V."/>
        </authorList>
    </citation>
    <scope>NUCLEOTIDE SEQUENCE [LARGE SCALE GENOMIC DNA]</scope>
    <source>
        <tissue evidence="2">Whole aphids</tissue>
    </source>
</reference>